<evidence type="ECO:0000313" key="3">
    <source>
        <dbReference type="Proteomes" id="UP000013190"/>
    </source>
</evidence>
<dbReference type="Proteomes" id="UP000013190">
    <property type="component" value="Unassembled WGS sequence"/>
</dbReference>
<keyword evidence="3" id="KW-1185">Reference proteome</keyword>
<accession>A0ABP2U1V9</accession>
<evidence type="ECO:0000256" key="1">
    <source>
        <dbReference type="SAM" id="MobiDB-lite"/>
    </source>
</evidence>
<feature type="region of interest" description="Disordered" evidence="1">
    <location>
        <begin position="182"/>
        <end position="208"/>
    </location>
</feature>
<reference evidence="3" key="1">
    <citation type="submission" date="2013-02" db="EMBL/GenBank/DDBJ databases">
        <title>The Genome Sequence of Acinetobacter sp. NIPH 236.</title>
        <authorList>
            <consortium name="The Broad Institute Genome Sequencing Platform"/>
            <consortium name="The Broad Institute Genome Sequencing Center for Infectious Disease"/>
            <person name="Cerqueira G."/>
            <person name="Feldgarden M."/>
            <person name="Courvalin P."/>
            <person name="Perichon B."/>
            <person name="Grillot-Courvalin C."/>
            <person name="Clermont D."/>
            <person name="Rocha E."/>
            <person name="Yoon E.-J."/>
            <person name="Nemec A."/>
            <person name="Walker B."/>
            <person name="Young S.K."/>
            <person name="Zeng Q."/>
            <person name="Gargeya S."/>
            <person name="Fitzgerald M."/>
            <person name="Haas B."/>
            <person name="Abouelleil A."/>
            <person name="Alvarado L."/>
            <person name="Arachchi H.M."/>
            <person name="Berlin A.M."/>
            <person name="Chapman S.B."/>
            <person name="Dewar J."/>
            <person name="Goldberg J."/>
            <person name="Griggs A."/>
            <person name="Gujja S."/>
            <person name="Hansen M."/>
            <person name="Howarth C."/>
            <person name="Imamovic A."/>
            <person name="Larimer J."/>
            <person name="McCowan C."/>
            <person name="Murphy C."/>
            <person name="Neiman D."/>
            <person name="Pearson M."/>
            <person name="Priest M."/>
            <person name="Roberts A."/>
            <person name="Saif S."/>
            <person name="Shea T."/>
            <person name="Sisk P."/>
            <person name="Sykes S."/>
            <person name="Wortman J."/>
            <person name="Nusbaum C."/>
            <person name="Birren B."/>
        </authorList>
    </citation>
    <scope>NUCLEOTIDE SEQUENCE [LARGE SCALE GENOMIC DNA]</scope>
    <source>
        <strain evidence="3">NIPH 236</strain>
    </source>
</reference>
<proteinExistence type="predicted"/>
<gene>
    <name evidence="2" type="ORF">F992_00214</name>
</gene>
<dbReference type="RefSeq" id="WP_004658737.1">
    <property type="nucleotide sequence ID" value="NZ_BMDV01000012.1"/>
</dbReference>
<evidence type="ECO:0000313" key="2">
    <source>
        <dbReference type="EMBL" id="ENU28526.1"/>
    </source>
</evidence>
<sequence length="208" mass="23638">MPTQTENNRNQKYSYVFQELTKDDNDEHNLVSYIAYILYKERKIEFISSKNGNPSPEEIKTFNDIYLMPAQLDGLRNEAESILTDILNVTYGEKLKEVEIRLEASLPSEMKKEYLQLQTQIRTNQGQLQTELSTLNKRGWGYWLTEVGKGTLITIVSTLIIWNLAAAFVGKEVLSKMDAIFTPNSQNNTSPNTNINSSKSSGSNDANQ</sequence>
<organism evidence="2 3">
    <name type="scientific">Acinetobacter modestus</name>
    <dbReference type="NCBI Taxonomy" id="1776740"/>
    <lineage>
        <taxon>Bacteria</taxon>
        <taxon>Pseudomonadati</taxon>
        <taxon>Pseudomonadota</taxon>
        <taxon>Gammaproteobacteria</taxon>
        <taxon>Moraxellales</taxon>
        <taxon>Moraxellaceae</taxon>
        <taxon>Acinetobacter</taxon>
    </lineage>
</organism>
<reference evidence="2 3" key="2">
    <citation type="journal article" date="2016" name="Int. J. Syst. Evol. Microbiol.">
        <title>Taxonomy of haemolytic and/or proteolytic strains of the genus Acinetobacter with the proposal of Acinetobacter courvalinii sp. nov. (genomic species 14 sensu Bouvet &amp; Jeanjean), Acinetobacter dispersus sp. nov. (genomic species 17), Acinetobacter modestus sp. nov., Acinetobacter proteolyticus sp. nov. and Acinetobacter vivianii sp. nov.</title>
        <authorList>
            <person name="Nemec A."/>
            <person name="Radolfova-Krizova L."/>
            <person name="Maixnerova M."/>
            <person name="Vrestiakova E."/>
            <person name="Jezek P."/>
            <person name="Sedo O."/>
        </authorList>
    </citation>
    <scope>NUCLEOTIDE SEQUENCE [LARGE SCALE GENOMIC DNA]</scope>
    <source>
        <strain evidence="2 3">NIPH 236</strain>
    </source>
</reference>
<comment type="caution">
    <text evidence="2">The sequence shown here is derived from an EMBL/GenBank/DDBJ whole genome shotgun (WGS) entry which is preliminary data.</text>
</comment>
<name>A0ABP2U1V9_9GAMM</name>
<dbReference type="EMBL" id="APOJ01000013">
    <property type="protein sequence ID" value="ENU28526.1"/>
    <property type="molecule type" value="Genomic_DNA"/>
</dbReference>
<protein>
    <submittedName>
        <fullName evidence="2">Uncharacterized protein</fullName>
    </submittedName>
</protein>
<feature type="compositionally biased region" description="Low complexity" evidence="1">
    <location>
        <begin position="182"/>
        <end position="201"/>
    </location>
</feature>
<dbReference type="GeneID" id="92833661"/>